<evidence type="ECO:0000313" key="7">
    <source>
        <dbReference type="EMBL" id="PQP21140.1"/>
    </source>
</evidence>
<dbReference type="Gene3D" id="3.40.50.300">
    <property type="entry name" value="P-loop containing nucleotide triphosphate hydrolases"/>
    <property type="match status" value="1"/>
</dbReference>
<dbReference type="InterPro" id="IPR016032">
    <property type="entry name" value="Sig_transdc_resp-reg_C-effctor"/>
</dbReference>
<dbReference type="InterPro" id="IPR027417">
    <property type="entry name" value="P-loop_NTPase"/>
</dbReference>
<dbReference type="InterPro" id="IPR002182">
    <property type="entry name" value="NB-ARC"/>
</dbReference>
<dbReference type="Gene3D" id="1.10.510.10">
    <property type="entry name" value="Transferase(Phosphotransferase) domain 1"/>
    <property type="match status" value="1"/>
</dbReference>
<dbReference type="InterPro" id="IPR008271">
    <property type="entry name" value="Ser/Thr_kinase_AS"/>
</dbReference>
<proteinExistence type="predicted"/>
<dbReference type="InterPro" id="IPR017441">
    <property type="entry name" value="Protein_kinase_ATP_BS"/>
</dbReference>
<dbReference type="GO" id="GO:0006355">
    <property type="term" value="P:regulation of DNA-templated transcription"/>
    <property type="evidence" value="ECO:0007669"/>
    <property type="project" value="InterPro"/>
</dbReference>
<dbReference type="PROSITE" id="PS50043">
    <property type="entry name" value="HTH_LUXR_2"/>
    <property type="match status" value="1"/>
</dbReference>
<sequence>MIDDDPGNTRRDVAITVPAELEAAGFDDPQEIGRGGFGIVFRCTQHALDRAVAVKVSTAVLDEENRERFLREQRAMGRLTGHPNIVTALQVGVTDSGRPFIVMQYYPGDSIDAWVRRHGPLPLEEALRLGVKLAGALETAHRLQIMHRDVKPANILLTDYGEPALTDFGIAHISGGFVTATGVVTGSPAYTAPEVLAGQPPSPAADVYGLGATLFAVVTGHAAFERRSGEQVFAQFLRITTEPAPDLRVHGIPDDVSEVVQRSMSGEPGDRPTAAELGEELRNAQLRHGFAVDEMAVREAPGDERPEEERAFSASRAPASLGARNTPGNLPLELTSFIGRRSELAEAKKLLTAARLVTLTGVGGVGKTRLALRAAVSVERGFADGVWLVELDKLHDESLLADVLAATLGLRNHSAQPMNDLLLRYLASRQTLLVLDNCEQVVDAVAKLVETLLRTCPEMRILATSREPLDIGGEAVLRIAPLSVPDPNSGTSLQGLPRYDAVTLFVERAAATVPTFELTEDNQEAVAQICHRLDGIPLSIELAAARLRAMSPEQILQRLIDRYTLLTRGHRDAPTRQQSLRWCIDWSYDLCTEQEQQAWARLSVFADSFELDAAESICGGGDRGSVTLVDVLTGLVDKSVLIREESGRAVRYRLLETLREYGRERLRESGESEELRRRHVNWYVSLSGRAWREWIGPHQPAWIARLDREQPNLREAMEFCLNNPGPTDTGLRIANALGSFWNCRGVFGEGRHWLERLLDHHGSRPTEEQALALHTASMLAALQGDLPSATAALADLDAVTTSLGVPGIGLLRSFTAAFVALYSGDLARAIEHFETSLAQSRDQGDLHRHLASLVGLALSCDLYGEPTRVLPLHQQVLALAEPLGECIFRSYSLWVNGLATWQQGDASTGAESVRQGLRLTRLIGDLRGTAWCLQTLAWIAADMHQPRRAAVLMGAAATLRETMGSPTVSFPDMASYQHEAERQVRKSLGARAFDSEFRHGAAATFEDAAAYALGEQPPDKASASAGPALTRREQQVADLVAQGMTNREIAAKLVISQRTAQGHVEHILAKLGFTSRAQIAAWVVEQTSHQQSNGLSR</sequence>
<keyword evidence="1 3" id="KW-0547">Nucleotide-binding</keyword>
<dbReference type="EMBL" id="PUIO01000037">
    <property type="protein sequence ID" value="PQP21140.1"/>
    <property type="molecule type" value="Genomic_DNA"/>
</dbReference>
<dbReference type="SUPFAM" id="SSF52540">
    <property type="entry name" value="P-loop containing nucleoside triphosphate hydrolases"/>
    <property type="match status" value="1"/>
</dbReference>
<dbReference type="InterPro" id="IPR000719">
    <property type="entry name" value="Prot_kinase_dom"/>
</dbReference>
<dbReference type="Pfam" id="PF25872">
    <property type="entry name" value="HTH_77"/>
    <property type="match status" value="1"/>
</dbReference>
<dbReference type="InterPro" id="IPR011009">
    <property type="entry name" value="Kinase-like_dom_sf"/>
</dbReference>
<dbReference type="GO" id="GO:0005524">
    <property type="term" value="F:ATP binding"/>
    <property type="evidence" value="ECO:0007669"/>
    <property type="project" value="UniProtKB-UniRule"/>
</dbReference>
<gene>
    <name evidence="7" type="ORF">C5613_26585</name>
</gene>
<dbReference type="Proteomes" id="UP000239290">
    <property type="component" value="Unassembled WGS sequence"/>
</dbReference>
<dbReference type="GO" id="GO:0003677">
    <property type="term" value="F:DNA binding"/>
    <property type="evidence" value="ECO:0007669"/>
    <property type="project" value="InterPro"/>
</dbReference>
<dbReference type="Gene3D" id="1.25.40.10">
    <property type="entry name" value="Tetratricopeptide repeat domain"/>
    <property type="match status" value="1"/>
</dbReference>
<reference evidence="8" key="1">
    <citation type="submission" date="2018-02" db="EMBL/GenBank/DDBJ databases">
        <title>Draft genome sequencing of Rhodococcus opacus KU647198.</title>
        <authorList>
            <person name="Zheng B.-X."/>
        </authorList>
    </citation>
    <scope>NUCLEOTIDE SEQUENCE [LARGE SCALE GENOMIC DNA]</scope>
    <source>
        <strain evidence="8">04-OD7</strain>
    </source>
</reference>
<dbReference type="GO" id="GO:0004672">
    <property type="term" value="F:protein kinase activity"/>
    <property type="evidence" value="ECO:0007669"/>
    <property type="project" value="InterPro"/>
</dbReference>
<dbReference type="PROSITE" id="PS00108">
    <property type="entry name" value="PROTEIN_KINASE_ST"/>
    <property type="match status" value="1"/>
</dbReference>
<dbReference type="SMART" id="SM00421">
    <property type="entry name" value="HTH_LUXR"/>
    <property type="match status" value="1"/>
</dbReference>
<feature type="domain" description="Protein kinase" evidence="5">
    <location>
        <begin position="26"/>
        <end position="291"/>
    </location>
</feature>
<accession>A0A2S8J236</accession>
<name>A0A2S8J236_RHOOP</name>
<dbReference type="Pfam" id="PF00196">
    <property type="entry name" value="GerE"/>
    <property type="match status" value="1"/>
</dbReference>
<dbReference type="PROSITE" id="PS50011">
    <property type="entry name" value="PROTEIN_KINASE_DOM"/>
    <property type="match status" value="1"/>
</dbReference>
<dbReference type="SUPFAM" id="SSF48452">
    <property type="entry name" value="TPR-like"/>
    <property type="match status" value="1"/>
</dbReference>
<dbReference type="InterPro" id="IPR036388">
    <property type="entry name" value="WH-like_DNA-bd_sf"/>
</dbReference>
<organism evidence="7 8">
    <name type="scientific">Rhodococcus opacus</name>
    <name type="common">Nocardia opaca</name>
    <dbReference type="NCBI Taxonomy" id="37919"/>
    <lineage>
        <taxon>Bacteria</taxon>
        <taxon>Bacillati</taxon>
        <taxon>Actinomycetota</taxon>
        <taxon>Actinomycetes</taxon>
        <taxon>Mycobacteriales</taxon>
        <taxon>Nocardiaceae</taxon>
        <taxon>Rhodococcus</taxon>
    </lineage>
</organism>
<dbReference type="SUPFAM" id="SSF56112">
    <property type="entry name" value="Protein kinase-like (PK-like)"/>
    <property type="match status" value="1"/>
</dbReference>
<dbReference type="PANTHER" id="PTHR47691:SF3">
    <property type="entry name" value="HTH-TYPE TRANSCRIPTIONAL REGULATOR RV0890C-RELATED"/>
    <property type="match status" value="1"/>
</dbReference>
<feature type="domain" description="HTH luxR-type" evidence="6">
    <location>
        <begin position="1022"/>
        <end position="1087"/>
    </location>
</feature>
<dbReference type="AlphaFoldDB" id="A0A2S8J236"/>
<keyword evidence="2 3" id="KW-0067">ATP-binding</keyword>
<dbReference type="CDD" id="cd06170">
    <property type="entry name" value="LuxR_C_like"/>
    <property type="match status" value="1"/>
</dbReference>
<dbReference type="InterPro" id="IPR000792">
    <property type="entry name" value="Tscrpt_reg_LuxR_C"/>
</dbReference>
<protein>
    <submittedName>
        <fullName evidence="7">Protein kinase</fullName>
    </submittedName>
</protein>
<evidence type="ECO:0000256" key="1">
    <source>
        <dbReference type="ARBA" id="ARBA00022741"/>
    </source>
</evidence>
<dbReference type="SMART" id="SM00220">
    <property type="entry name" value="S_TKc"/>
    <property type="match status" value="1"/>
</dbReference>
<evidence type="ECO:0000256" key="4">
    <source>
        <dbReference type="SAM" id="MobiDB-lite"/>
    </source>
</evidence>
<dbReference type="CDD" id="cd14014">
    <property type="entry name" value="STKc_PknB_like"/>
    <property type="match status" value="1"/>
</dbReference>
<comment type="caution">
    <text evidence="7">The sequence shown here is derived from an EMBL/GenBank/DDBJ whole genome shotgun (WGS) entry which is preliminary data.</text>
</comment>
<dbReference type="PRINTS" id="PR00038">
    <property type="entry name" value="HTHLUXR"/>
</dbReference>
<evidence type="ECO:0000256" key="3">
    <source>
        <dbReference type="PROSITE-ProRule" id="PRU10141"/>
    </source>
</evidence>
<feature type="binding site" evidence="3">
    <location>
        <position position="55"/>
    </location>
    <ligand>
        <name>ATP</name>
        <dbReference type="ChEBI" id="CHEBI:30616"/>
    </ligand>
</feature>
<dbReference type="Pfam" id="PF00931">
    <property type="entry name" value="NB-ARC"/>
    <property type="match status" value="1"/>
</dbReference>
<evidence type="ECO:0000259" key="5">
    <source>
        <dbReference type="PROSITE" id="PS50011"/>
    </source>
</evidence>
<dbReference type="SUPFAM" id="SSF46894">
    <property type="entry name" value="C-terminal effector domain of the bipartite response regulators"/>
    <property type="match status" value="1"/>
</dbReference>
<dbReference type="InterPro" id="IPR058852">
    <property type="entry name" value="HTH_77"/>
</dbReference>
<dbReference type="PANTHER" id="PTHR47691">
    <property type="entry name" value="REGULATOR-RELATED"/>
    <property type="match status" value="1"/>
</dbReference>
<feature type="region of interest" description="Disordered" evidence="4">
    <location>
        <begin position="300"/>
        <end position="326"/>
    </location>
</feature>
<dbReference type="PRINTS" id="PR00364">
    <property type="entry name" value="DISEASERSIST"/>
</dbReference>
<dbReference type="Pfam" id="PF00069">
    <property type="entry name" value="Pkinase"/>
    <property type="match status" value="1"/>
</dbReference>
<keyword evidence="7" id="KW-0418">Kinase</keyword>
<dbReference type="PROSITE" id="PS00107">
    <property type="entry name" value="PROTEIN_KINASE_ATP"/>
    <property type="match status" value="1"/>
</dbReference>
<dbReference type="RefSeq" id="WP_105418988.1">
    <property type="nucleotide sequence ID" value="NZ_PUIO01000037.1"/>
</dbReference>
<feature type="compositionally biased region" description="Basic and acidic residues" evidence="4">
    <location>
        <begin position="300"/>
        <end position="311"/>
    </location>
</feature>
<evidence type="ECO:0000313" key="8">
    <source>
        <dbReference type="Proteomes" id="UP000239290"/>
    </source>
</evidence>
<dbReference type="Gene3D" id="1.10.10.10">
    <property type="entry name" value="Winged helix-like DNA-binding domain superfamily/Winged helix DNA-binding domain"/>
    <property type="match status" value="1"/>
</dbReference>
<dbReference type="GO" id="GO:0043531">
    <property type="term" value="F:ADP binding"/>
    <property type="evidence" value="ECO:0007669"/>
    <property type="project" value="InterPro"/>
</dbReference>
<dbReference type="InterPro" id="IPR011990">
    <property type="entry name" value="TPR-like_helical_dom_sf"/>
</dbReference>
<evidence type="ECO:0000259" key="6">
    <source>
        <dbReference type="PROSITE" id="PS50043"/>
    </source>
</evidence>
<keyword evidence="7" id="KW-0808">Transferase</keyword>
<evidence type="ECO:0000256" key="2">
    <source>
        <dbReference type="ARBA" id="ARBA00022840"/>
    </source>
</evidence>